<evidence type="ECO:0000256" key="1">
    <source>
        <dbReference type="ARBA" id="ARBA00022670"/>
    </source>
</evidence>
<dbReference type="InterPro" id="IPR001254">
    <property type="entry name" value="Trypsin_dom"/>
</dbReference>
<keyword evidence="5" id="KW-0812">Transmembrane</keyword>
<evidence type="ECO:0000256" key="3">
    <source>
        <dbReference type="ARBA" id="ARBA00023157"/>
    </source>
</evidence>
<keyword evidence="3" id="KW-1015">Disulfide bond</keyword>
<dbReference type="PROSITE" id="PS50240">
    <property type="entry name" value="TRYPSIN_DOM"/>
    <property type="match status" value="1"/>
</dbReference>
<name>A0A7R9HJ55_9NEOP</name>
<dbReference type="PROSITE" id="PS00135">
    <property type="entry name" value="TRYPSIN_SER"/>
    <property type="match status" value="2"/>
</dbReference>
<keyword evidence="5" id="KW-0472">Membrane</keyword>
<keyword evidence="4" id="KW-0378">Hydrolase</keyword>
<dbReference type="InterPro" id="IPR033116">
    <property type="entry name" value="TRYPSIN_SER"/>
</dbReference>
<proteinExistence type="predicted"/>
<accession>A0A7R9HJ55</accession>
<dbReference type="Gene3D" id="2.40.10.10">
    <property type="entry name" value="Trypsin-like serine proteases"/>
    <property type="match status" value="3"/>
</dbReference>
<dbReference type="InterPro" id="IPR001314">
    <property type="entry name" value="Peptidase_S1A"/>
</dbReference>
<dbReference type="PROSITE" id="PS00134">
    <property type="entry name" value="TRYPSIN_HIS"/>
    <property type="match status" value="1"/>
</dbReference>
<protein>
    <recommendedName>
        <fullName evidence="6">Peptidase S1 domain-containing protein</fullName>
    </recommendedName>
</protein>
<dbReference type="SMART" id="SM00020">
    <property type="entry name" value="Tryp_SPc"/>
    <property type="match status" value="2"/>
</dbReference>
<dbReference type="InterPro" id="IPR009003">
    <property type="entry name" value="Peptidase_S1_PA"/>
</dbReference>
<dbReference type="PRINTS" id="PR00722">
    <property type="entry name" value="CHYMOTRYPSIN"/>
</dbReference>
<evidence type="ECO:0000256" key="4">
    <source>
        <dbReference type="RuleBase" id="RU363034"/>
    </source>
</evidence>
<dbReference type="GO" id="GO:0006508">
    <property type="term" value="P:proteolysis"/>
    <property type="evidence" value="ECO:0007669"/>
    <property type="project" value="UniProtKB-KW"/>
</dbReference>
<organism evidence="7">
    <name type="scientific">Timema monikensis</name>
    <dbReference type="NCBI Taxonomy" id="170555"/>
    <lineage>
        <taxon>Eukaryota</taxon>
        <taxon>Metazoa</taxon>
        <taxon>Ecdysozoa</taxon>
        <taxon>Arthropoda</taxon>
        <taxon>Hexapoda</taxon>
        <taxon>Insecta</taxon>
        <taxon>Pterygota</taxon>
        <taxon>Neoptera</taxon>
        <taxon>Polyneoptera</taxon>
        <taxon>Phasmatodea</taxon>
        <taxon>Timematodea</taxon>
        <taxon>Timematoidea</taxon>
        <taxon>Timematidae</taxon>
        <taxon>Timema</taxon>
    </lineage>
</organism>
<dbReference type="GO" id="GO:0004252">
    <property type="term" value="F:serine-type endopeptidase activity"/>
    <property type="evidence" value="ECO:0007669"/>
    <property type="project" value="InterPro"/>
</dbReference>
<dbReference type="InterPro" id="IPR043504">
    <property type="entry name" value="Peptidase_S1_PA_chymotrypsin"/>
</dbReference>
<keyword evidence="5" id="KW-1133">Transmembrane helix</keyword>
<dbReference type="SUPFAM" id="SSF50494">
    <property type="entry name" value="Trypsin-like serine proteases"/>
    <property type="match status" value="2"/>
</dbReference>
<dbReference type="Pfam" id="PF00089">
    <property type="entry name" value="Trypsin"/>
    <property type="match status" value="3"/>
</dbReference>
<evidence type="ECO:0000256" key="2">
    <source>
        <dbReference type="ARBA" id="ARBA00022825"/>
    </source>
</evidence>
<reference evidence="7" key="1">
    <citation type="submission" date="2020-11" db="EMBL/GenBank/DDBJ databases">
        <authorList>
            <person name="Tran Van P."/>
        </authorList>
    </citation>
    <scope>NUCLEOTIDE SEQUENCE</scope>
</reference>
<feature type="domain" description="Peptidase S1" evidence="6">
    <location>
        <begin position="76"/>
        <end position="617"/>
    </location>
</feature>
<dbReference type="EMBL" id="OB792774">
    <property type="protein sequence ID" value="CAD7424305.1"/>
    <property type="molecule type" value="Genomic_DNA"/>
</dbReference>
<dbReference type="InterPro" id="IPR018114">
    <property type="entry name" value="TRYPSIN_HIS"/>
</dbReference>
<dbReference type="CDD" id="cd00190">
    <property type="entry name" value="Tryp_SPc"/>
    <property type="match status" value="2"/>
</dbReference>
<evidence type="ECO:0000259" key="6">
    <source>
        <dbReference type="PROSITE" id="PS50240"/>
    </source>
</evidence>
<evidence type="ECO:0000313" key="7">
    <source>
        <dbReference type="EMBL" id="CAD7424305.1"/>
    </source>
</evidence>
<keyword evidence="1 4" id="KW-0645">Protease</keyword>
<evidence type="ECO:0000256" key="5">
    <source>
        <dbReference type="SAM" id="Phobius"/>
    </source>
</evidence>
<sequence length="618" mass="67574">MAHPASVDTWTERLAHPTLGLPVMNRCRVMVALGRALVIVLGIVCFLGDLAESRRPKNGKARRRKQFRKSQQTRRIVGGMISNIDKYPFQLSLRSSMKSRDYNPLHTCGAALIHRSWVITAAHCVSQQPVVVDCPPGNGGHGVQPDVRRPGALWVPASRLLEVPNSGKLVRHFLEVPNSGQLVRHFLEVPNPGQLVSKVLSLSDTSSTLYFPPCVLEVMAGTDLVHGNGQRRTVRQVFIHPNYTSNYVINDIALLKVSFPFELSEKVKPIVLAPSGYTFLSGTNATMTGWGFTRFLERDELSMTLQEVSGPILNHKKCLDLHGLADNVVDIICTDIKGGGVCQGDSGGPLILDGILVGVTSWGKGCAYPGFPAVFTKVSAFGRWVASVTEGEVPEIVVSPTKISLINLRRPNFFCQFFSCNNGGHVDNPRRCRRHGRRIPIEEYLVIPGLLNITYGNTSPNYSVAEIFIHEYFYAAELYNDIAVLKLNKSIQYDQDIQPISLRHDRVKTGTECTVTGWGLVSDEFGAYPDILQAVEVPVIDFLKCADIYSLLEGQICAGYLEEGGQDACSGDSGGPMVCSGFLTGIVSGGDGCAQPGAPGVYTEVAIYQDWIDDKLAQ</sequence>
<feature type="transmembrane region" description="Helical" evidence="5">
    <location>
        <begin position="29"/>
        <end position="50"/>
    </location>
</feature>
<dbReference type="PANTHER" id="PTHR24253">
    <property type="entry name" value="TRANSMEMBRANE PROTEASE SERINE"/>
    <property type="match status" value="1"/>
</dbReference>
<keyword evidence="2 4" id="KW-0720">Serine protease</keyword>
<dbReference type="FunFam" id="2.40.10.10:FF:000010">
    <property type="entry name" value="Kallikrein related peptidase 11"/>
    <property type="match status" value="1"/>
</dbReference>
<dbReference type="PANTHER" id="PTHR24253:SF153">
    <property type="entry name" value="SERINE PROTEASE HEPSIN"/>
    <property type="match status" value="1"/>
</dbReference>
<dbReference type="AlphaFoldDB" id="A0A7R9HJ55"/>
<gene>
    <name evidence="7" type="ORF">TMSB3V08_LOCUS1262</name>
</gene>